<protein>
    <submittedName>
        <fullName evidence="2">Uncharacterized protein</fullName>
    </submittedName>
</protein>
<feature type="region of interest" description="Disordered" evidence="1">
    <location>
        <begin position="281"/>
        <end position="301"/>
    </location>
</feature>
<dbReference type="AlphaFoldDB" id="R0M4C2"/>
<name>R0M4C2_ANAPL</name>
<organism evidence="2 3">
    <name type="scientific">Anas platyrhynchos</name>
    <name type="common">Mallard</name>
    <name type="synonym">Anas boschas</name>
    <dbReference type="NCBI Taxonomy" id="8839"/>
    <lineage>
        <taxon>Eukaryota</taxon>
        <taxon>Metazoa</taxon>
        <taxon>Chordata</taxon>
        <taxon>Craniata</taxon>
        <taxon>Vertebrata</taxon>
        <taxon>Euteleostomi</taxon>
        <taxon>Archelosauria</taxon>
        <taxon>Archosauria</taxon>
        <taxon>Dinosauria</taxon>
        <taxon>Saurischia</taxon>
        <taxon>Theropoda</taxon>
        <taxon>Coelurosauria</taxon>
        <taxon>Aves</taxon>
        <taxon>Neognathae</taxon>
        <taxon>Galloanserae</taxon>
        <taxon>Anseriformes</taxon>
        <taxon>Anatidae</taxon>
        <taxon>Anatinae</taxon>
        <taxon>Anas</taxon>
    </lineage>
</organism>
<proteinExistence type="predicted"/>
<reference evidence="3" key="1">
    <citation type="journal article" date="2013" name="Nat. Genet.">
        <title>The duck genome and transcriptome provide insight into an avian influenza virus reservoir species.</title>
        <authorList>
            <person name="Huang Y."/>
            <person name="Li Y."/>
            <person name="Burt D.W."/>
            <person name="Chen H."/>
            <person name="Zhang Y."/>
            <person name="Qian W."/>
            <person name="Kim H."/>
            <person name="Gan S."/>
            <person name="Zhao Y."/>
            <person name="Li J."/>
            <person name="Yi K."/>
            <person name="Feng H."/>
            <person name="Zhu P."/>
            <person name="Li B."/>
            <person name="Liu Q."/>
            <person name="Fairley S."/>
            <person name="Magor K.E."/>
            <person name="Du Z."/>
            <person name="Hu X."/>
            <person name="Goodman L."/>
            <person name="Tafer H."/>
            <person name="Vignal A."/>
            <person name="Lee T."/>
            <person name="Kim K.W."/>
            <person name="Sheng Z."/>
            <person name="An Y."/>
            <person name="Searle S."/>
            <person name="Herrero J."/>
            <person name="Groenen M.A."/>
            <person name="Crooijmans R.P."/>
            <person name="Faraut T."/>
            <person name="Cai Q."/>
            <person name="Webster R.G."/>
            <person name="Aldridge J.R."/>
            <person name="Warren W.C."/>
            <person name="Bartschat S."/>
            <person name="Kehr S."/>
            <person name="Marz M."/>
            <person name="Stadler P.F."/>
            <person name="Smith J."/>
            <person name="Kraus R.H."/>
            <person name="Zhao Y."/>
            <person name="Ren L."/>
            <person name="Fei J."/>
            <person name="Morisson M."/>
            <person name="Kaiser P."/>
            <person name="Griffin D.K."/>
            <person name="Rao M."/>
            <person name="Pitel F."/>
            <person name="Wang J."/>
            <person name="Li N."/>
        </authorList>
    </citation>
    <scope>NUCLEOTIDE SEQUENCE [LARGE SCALE GENOMIC DNA]</scope>
</reference>
<evidence type="ECO:0000313" key="2">
    <source>
        <dbReference type="EMBL" id="EOB07508.1"/>
    </source>
</evidence>
<keyword evidence="3" id="KW-1185">Reference proteome</keyword>
<evidence type="ECO:0000313" key="3">
    <source>
        <dbReference type="Proteomes" id="UP000296049"/>
    </source>
</evidence>
<sequence length="369" mass="39379">MNCPCSHIHVVIPDLCDGNQHLGPLEARVFMTSAKSGQAGLFKRYVMTTINKETDGQCTVDMSEKNKNVETKAIGRTEACDNRKDSPRTGVWFRELRGDLCASLRPPASLESQYFSGRTGGSSSGHNPQVPGRTHYLRIYLAGITVSESFGRSSKEGGGRLDKSFEEIPLKSTRFHLSICTTQEMDNALGVGLLNLGAPSAAARKPARFLPFSLITGKFVFSQGPEVDPQGTFGTLAANFSFTGDRISLSALSSNPEVTQLRSANLFGHLLPCGCPRADGKRDPAGTIDQTGDRGGPTRPEPLLTVLGSEAEVHRSAMTNVPTSSQTRPPGLAITSAQQAPGECLRVSVAESGMRSGASPRPLALRAYG</sequence>
<dbReference type="Proteomes" id="UP000296049">
    <property type="component" value="Unassembled WGS sequence"/>
</dbReference>
<gene>
    <name evidence="2" type="ORF">Anapl_02018</name>
</gene>
<evidence type="ECO:0000256" key="1">
    <source>
        <dbReference type="SAM" id="MobiDB-lite"/>
    </source>
</evidence>
<accession>R0M4C2</accession>
<dbReference type="EMBL" id="KB742523">
    <property type="protein sequence ID" value="EOB07508.1"/>
    <property type="molecule type" value="Genomic_DNA"/>
</dbReference>